<name>A0A934QAP9_9MICO</name>
<reference evidence="2" key="1">
    <citation type="submission" date="2020-12" db="EMBL/GenBank/DDBJ databases">
        <title>Leucobacter sp. CAS1, isolated from Chromium sludge.</title>
        <authorList>
            <person name="Xu Z."/>
        </authorList>
    </citation>
    <scope>NUCLEOTIDE SEQUENCE</scope>
    <source>
        <strain evidence="2">CSA1</strain>
    </source>
</reference>
<evidence type="ECO:0000313" key="2">
    <source>
        <dbReference type="EMBL" id="MBK0420415.1"/>
    </source>
</evidence>
<dbReference type="CDD" id="cd01300">
    <property type="entry name" value="YtcJ_like"/>
    <property type="match status" value="1"/>
</dbReference>
<sequence>MGAKRLLIENGRVWLPSGYVTEDTVLVEGDRIRALGDEAQELAAGAESLDARGGSVLPGFQDGHVHPYHWALRAMDCNLEEAADGQEVLDTIATFAAANPDRPWITGGGWAMSVFGGSMPTREMLDSVVPDRPAYFPYTDGHGAWVNSKALEIAGIDDATPDPFTGRIERDERGRATGMLEELAMDLVADRIPEPSEAVIDRAFERAYRRMIAWGLVGWQDAMVGRTKNWVDNHAGYLRAVDSGLLRTHVVGALCWDPLRGLEQIPELIEQRERAWATAPFFSASAVKVFQDGVIENFTAGMFEPYLDACGHTTENTGNSIVDPELLCEVVAELSRNGFQVHMHALGDRAVHEALNAVEHSNRVNGDQDRRHTIAHIQVIDPVDIPRFAELGVVANSQPLWARHEVEMDEMTTPYLGARRGRMQYPFGALKGAGAVLAGGSDWPVTTADPIEIIHTAVTRSGSGAQGEERRPFLGEQALSLADAVRAHTEGVAYLNHDEERSGSIEPGKAADLVIMDRDLFDAPVSEIGDASVRYTLLAGDVAYEHEV</sequence>
<dbReference type="GO" id="GO:0016810">
    <property type="term" value="F:hydrolase activity, acting on carbon-nitrogen (but not peptide) bonds"/>
    <property type="evidence" value="ECO:0007669"/>
    <property type="project" value="InterPro"/>
</dbReference>
<dbReference type="EMBL" id="JAEHOH010000029">
    <property type="protein sequence ID" value="MBK0420415.1"/>
    <property type="molecule type" value="Genomic_DNA"/>
</dbReference>
<dbReference type="AlphaFoldDB" id="A0A934QAP9"/>
<dbReference type="Pfam" id="PF07969">
    <property type="entry name" value="Amidohydro_3"/>
    <property type="match status" value="1"/>
</dbReference>
<organism evidence="2 3">
    <name type="scientific">Leucobacter chromiisoli</name>
    <dbReference type="NCBI Taxonomy" id="2796471"/>
    <lineage>
        <taxon>Bacteria</taxon>
        <taxon>Bacillati</taxon>
        <taxon>Actinomycetota</taxon>
        <taxon>Actinomycetes</taxon>
        <taxon>Micrococcales</taxon>
        <taxon>Microbacteriaceae</taxon>
        <taxon>Leucobacter</taxon>
    </lineage>
</organism>
<evidence type="ECO:0000259" key="1">
    <source>
        <dbReference type="Pfam" id="PF07969"/>
    </source>
</evidence>
<dbReference type="Gene3D" id="3.20.20.140">
    <property type="entry name" value="Metal-dependent hydrolases"/>
    <property type="match status" value="1"/>
</dbReference>
<dbReference type="Proteomes" id="UP000608530">
    <property type="component" value="Unassembled WGS sequence"/>
</dbReference>
<dbReference type="PANTHER" id="PTHR22642:SF2">
    <property type="entry name" value="PROTEIN LONG AFTER FAR-RED 3"/>
    <property type="match status" value="1"/>
</dbReference>
<feature type="domain" description="Amidohydrolase 3" evidence="1">
    <location>
        <begin position="49"/>
        <end position="544"/>
    </location>
</feature>
<dbReference type="InterPro" id="IPR033932">
    <property type="entry name" value="YtcJ-like"/>
</dbReference>
<dbReference type="InterPro" id="IPR011059">
    <property type="entry name" value="Metal-dep_hydrolase_composite"/>
</dbReference>
<accession>A0A934QAP9</accession>
<keyword evidence="3" id="KW-1185">Reference proteome</keyword>
<dbReference type="Gene3D" id="3.10.310.70">
    <property type="match status" value="1"/>
</dbReference>
<dbReference type="Gene3D" id="2.30.40.10">
    <property type="entry name" value="Urease, subunit C, domain 1"/>
    <property type="match status" value="1"/>
</dbReference>
<dbReference type="InterPro" id="IPR013108">
    <property type="entry name" value="Amidohydro_3"/>
</dbReference>
<dbReference type="PANTHER" id="PTHR22642">
    <property type="entry name" value="IMIDAZOLONEPROPIONASE"/>
    <property type="match status" value="1"/>
</dbReference>
<comment type="caution">
    <text evidence="2">The sequence shown here is derived from an EMBL/GenBank/DDBJ whole genome shotgun (WGS) entry which is preliminary data.</text>
</comment>
<proteinExistence type="predicted"/>
<dbReference type="SUPFAM" id="SSF51338">
    <property type="entry name" value="Composite domain of metallo-dependent hydrolases"/>
    <property type="match status" value="1"/>
</dbReference>
<protein>
    <submittedName>
        <fullName evidence="2">Amidohydrolase</fullName>
    </submittedName>
</protein>
<dbReference type="InterPro" id="IPR032466">
    <property type="entry name" value="Metal_Hydrolase"/>
</dbReference>
<dbReference type="SUPFAM" id="SSF51556">
    <property type="entry name" value="Metallo-dependent hydrolases"/>
    <property type="match status" value="1"/>
</dbReference>
<dbReference type="RefSeq" id="WP_200116554.1">
    <property type="nucleotide sequence ID" value="NZ_JAEHOH010000029.1"/>
</dbReference>
<gene>
    <name evidence="2" type="ORF">JD276_15405</name>
</gene>
<evidence type="ECO:0000313" key="3">
    <source>
        <dbReference type="Proteomes" id="UP000608530"/>
    </source>
</evidence>